<organism evidence="2">
    <name type="scientific">Leptocylindrus danicus</name>
    <dbReference type="NCBI Taxonomy" id="163516"/>
    <lineage>
        <taxon>Eukaryota</taxon>
        <taxon>Sar</taxon>
        <taxon>Stramenopiles</taxon>
        <taxon>Ochrophyta</taxon>
        <taxon>Bacillariophyta</taxon>
        <taxon>Coscinodiscophyceae</taxon>
        <taxon>Chaetocerotophycidae</taxon>
        <taxon>Leptocylindrales</taxon>
        <taxon>Leptocylindraceae</taxon>
        <taxon>Leptocylindrus</taxon>
    </lineage>
</organism>
<reference evidence="2" key="1">
    <citation type="submission" date="2021-01" db="EMBL/GenBank/DDBJ databases">
        <authorList>
            <person name="Corre E."/>
            <person name="Pelletier E."/>
            <person name="Niang G."/>
            <person name="Scheremetjew M."/>
            <person name="Finn R."/>
            <person name="Kale V."/>
            <person name="Holt S."/>
            <person name="Cochrane G."/>
            <person name="Meng A."/>
            <person name="Brown T."/>
            <person name="Cohen L."/>
        </authorList>
    </citation>
    <scope>NUCLEOTIDE SEQUENCE</scope>
    <source>
        <strain evidence="2">B650</strain>
    </source>
</reference>
<gene>
    <name evidence="2" type="ORF">LDAN0321_LOCUS17377</name>
</gene>
<evidence type="ECO:0000256" key="1">
    <source>
        <dbReference type="SAM" id="MobiDB-lite"/>
    </source>
</evidence>
<feature type="region of interest" description="Disordered" evidence="1">
    <location>
        <begin position="75"/>
        <end position="100"/>
    </location>
</feature>
<feature type="compositionally biased region" description="Basic and acidic residues" evidence="1">
    <location>
        <begin position="87"/>
        <end position="100"/>
    </location>
</feature>
<proteinExistence type="predicted"/>
<dbReference type="AlphaFoldDB" id="A0A7S2PKA7"/>
<dbReference type="EMBL" id="HBGY01028103">
    <property type="protein sequence ID" value="CAD9603142.1"/>
    <property type="molecule type" value="Transcribed_RNA"/>
</dbReference>
<name>A0A7S2PKA7_9STRA</name>
<protein>
    <submittedName>
        <fullName evidence="2">Uncharacterized protein</fullName>
    </submittedName>
</protein>
<sequence>MGKERGLLCLALNTNTNTNTAPFMPCSKLVQMLLDLYPQGALKSDPYDALERACMIWMRVDAQSRWFLCNTCDTNESTSSGARKRAEHTNTNDLKHEDKNKKEESWKLVHMILEARWKCYNDNDTTNHHDKLIAANLFSPLHVVMRNENIHVIIYSGMLRAILQRYTKHLYQLDPISGQTPLHVLLESVSTKTLLGPAVLRTVIVELLSITNHCTTCTIFTSSDSAGKNKSSSIVVNVASVRNRQGQLPLECALRRGLMWRDGIDLLAQAYPEGIGMQCQSIMSGSSDNSSKDDHLHEHVVVFPFILAAEIGSNVCNVETVYRLLKEDPDVLRTCCPCLC</sequence>
<accession>A0A7S2PKA7</accession>
<evidence type="ECO:0000313" key="2">
    <source>
        <dbReference type="EMBL" id="CAD9603142.1"/>
    </source>
</evidence>